<accession>A0A8B8K4V6</accession>
<dbReference type="CDD" id="cd09917">
    <property type="entry name" value="F-box_SF"/>
    <property type="match status" value="1"/>
</dbReference>
<feature type="domain" description="F-box" evidence="1">
    <location>
        <begin position="46"/>
        <end position="96"/>
    </location>
</feature>
<dbReference type="Pfam" id="PF00646">
    <property type="entry name" value="F-box"/>
    <property type="match status" value="1"/>
</dbReference>
<evidence type="ECO:0000259" key="1">
    <source>
        <dbReference type="PROSITE" id="PS50181"/>
    </source>
</evidence>
<dbReference type="InterPro" id="IPR036047">
    <property type="entry name" value="F-box-like_dom_sf"/>
</dbReference>
<dbReference type="OrthoDB" id="786450at2759"/>
<organism evidence="2 3">
    <name type="scientific">Abrus precatorius</name>
    <name type="common">Indian licorice</name>
    <name type="synonym">Glycine abrus</name>
    <dbReference type="NCBI Taxonomy" id="3816"/>
    <lineage>
        <taxon>Eukaryota</taxon>
        <taxon>Viridiplantae</taxon>
        <taxon>Streptophyta</taxon>
        <taxon>Embryophyta</taxon>
        <taxon>Tracheophyta</taxon>
        <taxon>Spermatophyta</taxon>
        <taxon>Magnoliopsida</taxon>
        <taxon>eudicotyledons</taxon>
        <taxon>Gunneridae</taxon>
        <taxon>Pentapetalae</taxon>
        <taxon>rosids</taxon>
        <taxon>fabids</taxon>
        <taxon>Fabales</taxon>
        <taxon>Fabaceae</taxon>
        <taxon>Papilionoideae</taxon>
        <taxon>50 kb inversion clade</taxon>
        <taxon>NPAAA clade</taxon>
        <taxon>indigoferoid/millettioid clade</taxon>
        <taxon>Abreae</taxon>
        <taxon>Abrus</taxon>
    </lineage>
</organism>
<evidence type="ECO:0000313" key="2">
    <source>
        <dbReference type="Proteomes" id="UP000694853"/>
    </source>
</evidence>
<dbReference type="SUPFAM" id="SSF81383">
    <property type="entry name" value="F-box domain"/>
    <property type="match status" value="1"/>
</dbReference>
<dbReference type="InterPro" id="IPR045286">
    <property type="entry name" value="FBS1-like"/>
</dbReference>
<dbReference type="PANTHER" id="PTHR34049">
    <property type="entry name" value="F-BOX PROTEIN SKIP27"/>
    <property type="match status" value="1"/>
</dbReference>
<reference evidence="2" key="1">
    <citation type="journal article" date="2019" name="Toxins">
        <title>Detection of Abrin-Like and Prepropulchellin-Like Toxin Genes and Transcripts Using Whole Genome Sequencing and Full-Length Transcript Sequencing of Abrus precatorius.</title>
        <authorList>
            <person name="Hovde B.T."/>
            <person name="Daligault H.E."/>
            <person name="Hanschen E.R."/>
            <person name="Kunde Y.A."/>
            <person name="Johnson M.B."/>
            <person name="Starkenburg S.R."/>
            <person name="Johnson S.L."/>
        </authorList>
    </citation>
    <scope>NUCLEOTIDE SEQUENCE [LARGE SCALE GENOMIC DNA]</scope>
</reference>
<dbReference type="AlphaFoldDB" id="A0A8B8K4V6"/>
<dbReference type="KEGG" id="aprc:113852059"/>
<sequence length="150" mass="17083">MSIGLPDYTYTRTLGRKRVVVSNNVEAFPRDAKRICSCRISQNSGTFPLEALPLDIMIQVLRGVDHQDLEQLVQVSKTIRKATRIVKELHFKYSTPKKTFVLHNPFDLDDPNFQEIEPPNAPLIKSKSRWRGKRLAGISTTLFASGDEEQ</sequence>
<dbReference type="GeneID" id="113852059"/>
<dbReference type="PROSITE" id="PS50181">
    <property type="entry name" value="FBOX"/>
    <property type="match status" value="1"/>
</dbReference>
<dbReference type="InterPro" id="IPR001810">
    <property type="entry name" value="F-box_dom"/>
</dbReference>
<gene>
    <name evidence="3" type="primary">LOC113852059</name>
</gene>
<name>A0A8B8K4V6_ABRPR</name>
<proteinExistence type="predicted"/>
<reference evidence="3" key="2">
    <citation type="submission" date="2025-08" db="UniProtKB">
        <authorList>
            <consortium name="RefSeq"/>
        </authorList>
    </citation>
    <scope>IDENTIFICATION</scope>
    <source>
        <tissue evidence="3">Young leaves</tissue>
    </source>
</reference>
<evidence type="ECO:0000313" key="3">
    <source>
        <dbReference type="RefSeq" id="XP_027338118.1"/>
    </source>
</evidence>
<dbReference type="RefSeq" id="XP_027338118.1">
    <property type="nucleotide sequence ID" value="XM_027482317.1"/>
</dbReference>
<protein>
    <submittedName>
        <fullName evidence="3">F-box protein At1g61340-like</fullName>
    </submittedName>
</protein>
<dbReference type="Proteomes" id="UP000694853">
    <property type="component" value="Unplaced"/>
</dbReference>
<keyword evidence="2" id="KW-1185">Reference proteome</keyword>
<dbReference type="PANTHER" id="PTHR34049:SF1">
    <property type="entry name" value="F-BOX PROTEIN SKIP27"/>
    <property type="match status" value="1"/>
</dbReference>